<evidence type="ECO:0000259" key="2">
    <source>
        <dbReference type="Pfam" id="PF00581"/>
    </source>
</evidence>
<evidence type="ECO:0000256" key="1">
    <source>
        <dbReference type="SAM" id="Phobius"/>
    </source>
</evidence>
<dbReference type="InterPro" id="IPR000594">
    <property type="entry name" value="ThiF_NAD_FAD-bd"/>
</dbReference>
<feature type="domain" description="Rhodanese" evidence="2">
    <location>
        <begin position="277"/>
        <end position="353"/>
    </location>
</feature>
<proteinExistence type="predicted"/>
<accession>A0A4D6WN20</accession>
<dbReference type="InterPro" id="IPR001763">
    <property type="entry name" value="Rhodanese-like_dom"/>
</dbReference>
<gene>
    <name evidence="4" type="primary">moeB</name>
</gene>
<dbReference type="PANTHER" id="PTHR10953:SF102">
    <property type="entry name" value="ADENYLYLTRANSFERASE AND SULFURTRANSFERASE MOCS3"/>
    <property type="match status" value="1"/>
</dbReference>
<dbReference type="CDD" id="cd00757">
    <property type="entry name" value="ThiF_MoeB_HesA_family"/>
    <property type="match status" value="1"/>
</dbReference>
<keyword evidence="1" id="KW-1133">Transmembrane helix</keyword>
<keyword evidence="1" id="KW-0812">Transmembrane</keyword>
<dbReference type="SUPFAM" id="SSF69572">
    <property type="entry name" value="Activating enzymes of the ubiquitin-like proteins"/>
    <property type="match status" value="1"/>
</dbReference>
<evidence type="ECO:0000313" key="4">
    <source>
        <dbReference type="EMBL" id="QCI04632.1"/>
    </source>
</evidence>
<keyword evidence="4" id="KW-0934">Plastid</keyword>
<feature type="domain" description="THIF-type NAD/FAD binding fold" evidence="3">
    <location>
        <begin position="19"/>
        <end position="245"/>
    </location>
</feature>
<reference evidence="4" key="1">
    <citation type="journal article" date="2019" name="Mol. Phylogenet. Evol.">
        <title>Morphological evolution and classification of the red algal order Ceramiales inferred using plastid phylogenomics.</title>
        <authorList>
            <person name="Diaz-Tapia P."/>
            <person name="Pasella M.M."/>
            <person name="Verbruggen H."/>
            <person name="Maggs C.A."/>
        </authorList>
    </citation>
    <scope>NUCLEOTIDE SEQUENCE</scope>
    <source>
        <strain evidence="4">PD2929_4_</strain>
    </source>
</reference>
<dbReference type="PANTHER" id="PTHR10953">
    <property type="entry name" value="UBIQUITIN-ACTIVATING ENZYME E1"/>
    <property type="match status" value="1"/>
</dbReference>
<dbReference type="GO" id="GO:0005829">
    <property type="term" value="C:cytosol"/>
    <property type="evidence" value="ECO:0007669"/>
    <property type="project" value="TreeGrafter"/>
</dbReference>
<evidence type="ECO:0000259" key="3">
    <source>
        <dbReference type="Pfam" id="PF00899"/>
    </source>
</evidence>
<dbReference type="EMBL" id="MK814614">
    <property type="protein sequence ID" value="QCI04632.1"/>
    <property type="molecule type" value="Genomic_DNA"/>
</dbReference>
<dbReference type="GO" id="GO:0016779">
    <property type="term" value="F:nucleotidyltransferase activity"/>
    <property type="evidence" value="ECO:0007669"/>
    <property type="project" value="TreeGrafter"/>
</dbReference>
<dbReference type="Gene3D" id="3.40.250.10">
    <property type="entry name" value="Rhodanese-like domain"/>
    <property type="match status" value="1"/>
</dbReference>
<sequence length="355" mass="41393">MLNPNPNDIILSEQEYLLYAKHLILNNVGINGQKRLKKAKILMIGAGGLGCPAMLYLASSGIGYIGIIDYDSIDISNLNRQILYNFNDLEKQKLISAKKKLKYINPYCKIILHSYKLNYINSLEIFQYYDIIIDGTDNFQTRKIIDISCYKLHKIHIYGAVQQFDTQISVFNYKSNLRYSSLYINNINILNNECDYYGIMGIVTGYTGILQATEVIKIILGIGKTISNQLMISNLLNKSLKNIKIYLPKIQIHKKILCNKSKIFISKSQIYNLNKYIKNKMIFIDIRQSNETSNNYIKYSIHIPLNKFKKLNTINFIKNYNYNKIFIIYCNTTYRSIILSNIFNKYHINYYILKI</sequence>
<keyword evidence="1" id="KW-0472">Membrane</keyword>
<dbReference type="GO" id="GO:0008641">
    <property type="term" value="F:ubiquitin-like modifier activating enzyme activity"/>
    <property type="evidence" value="ECO:0007669"/>
    <property type="project" value="InterPro"/>
</dbReference>
<dbReference type="InterPro" id="IPR045886">
    <property type="entry name" value="ThiF/MoeB/HesA"/>
</dbReference>
<protein>
    <submittedName>
        <fullName evidence="4">Molybdopterin biosynthesis protein</fullName>
    </submittedName>
</protein>
<geneLocation type="plastid" evidence="4"/>
<dbReference type="InterPro" id="IPR036873">
    <property type="entry name" value="Rhodanese-like_dom_sf"/>
</dbReference>
<dbReference type="Pfam" id="PF00899">
    <property type="entry name" value="ThiF"/>
    <property type="match status" value="1"/>
</dbReference>
<dbReference type="CDD" id="cd00158">
    <property type="entry name" value="RHOD"/>
    <property type="match status" value="1"/>
</dbReference>
<dbReference type="GO" id="GO:0008146">
    <property type="term" value="F:sulfotransferase activity"/>
    <property type="evidence" value="ECO:0007669"/>
    <property type="project" value="TreeGrafter"/>
</dbReference>
<name>A0A4D6WN20_9FLOR</name>
<dbReference type="SUPFAM" id="SSF52821">
    <property type="entry name" value="Rhodanese/Cell cycle control phosphatase"/>
    <property type="match status" value="1"/>
</dbReference>
<feature type="transmembrane region" description="Helical" evidence="1">
    <location>
        <begin position="41"/>
        <end position="67"/>
    </location>
</feature>
<dbReference type="InterPro" id="IPR035985">
    <property type="entry name" value="Ubiquitin-activating_enz"/>
</dbReference>
<dbReference type="Gene3D" id="3.40.50.720">
    <property type="entry name" value="NAD(P)-binding Rossmann-like Domain"/>
    <property type="match status" value="1"/>
</dbReference>
<dbReference type="GO" id="GO:0004792">
    <property type="term" value="F:thiosulfate-cyanide sulfurtransferase activity"/>
    <property type="evidence" value="ECO:0007669"/>
    <property type="project" value="TreeGrafter"/>
</dbReference>
<dbReference type="Pfam" id="PF00581">
    <property type="entry name" value="Rhodanese"/>
    <property type="match status" value="1"/>
</dbReference>
<reference evidence="4" key="2">
    <citation type="submission" date="2019-04" db="EMBL/GenBank/DDBJ databases">
        <authorList>
            <person name="Pasella M."/>
        </authorList>
    </citation>
    <scope>NUCLEOTIDE SEQUENCE</scope>
    <source>
        <strain evidence="4">PD2929_4_</strain>
    </source>
</reference>
<dbReference type="AlphaFoldDB" id="A0A4D6WN20"/>
<organism evidence="4">
    <name type="scientific">Apoglossum ruscifolium</name>
    <dbReference type="NCBI Taxonomy" id="167976"/>
    <lineage>
        <taxon>Eukaryota</taxon>
        <taxon>Rhodophyta</taxon>
        <taxon>Florideophyceae</taxon>
        <taxon>Rhodymeniophycidae</taxon>
        <taxon>Ceramiales</taxon>
        <taxon>Delesseriaceae</taxon>
        <taxon>Apoglossum</taxon>
    </lineage>
</organism>